<accession>A0A0P0WRA0</accession>
<dbReference type="GO" id="GO:0015179">
    <property type="term" value="F:L-amino acid transmembrane transporter activity"/>
    <property type="evidence" value="ECO:0000318"/>
    <property type="project" value="GO_Central"/>
</dbReference>
<sequence>SIELLPLVVDTMLVLKLRLNSIKTLTLLVPLSIFADVVDLGAVGVILRKDMSVWLTKPPLVFACGGLSAILYSIGVSVYAFEGFGMVHPLEAEAANKKKLGAPRSGYPWGHPVSAPLPHLRPPAEEEMRSGRRPATVSAPLIGRRIFPSRRALAGRRGRMAGRERGGAGPSSPVVRG</sequence>
<keyword evidence="2" id="KW-0472">Membrane</keyword>
<feature type="transmembrane region" description="Helical" evidence="2">
    <location>
        <begin position="59"/>
        <end position="81"/>
    </location>
</feature>
<keyword evidence="2" id="KW-1133">Transmembrane helix</keyword>
<protein>
    <submittedName>
        <fullName evidence="3">Os05g0575101 protein</fullName>
    </submittedName>
</protein>
<organism evidence="3 4">
    <name type="scientific">Oryza sativa subsp. japonica</name>
    <name type="common">Rice</name>
    <dbReference type="NCBI Taxonomy" id="39947"/>
    <lineage>
        <taxon>Eukaryota</taxon>
        <taxon>Viridiplantae</taxon>
        <taxon>Streptophyta</taxon>
        <taxon>Embryophyta</taxon>
        <taxon>Tracheophyta</taxon>
        <taxon>Spermatophyta</taxon>
        <taxon>Magnoliopsida</taxon>
        <taxon>Liliopsida</taxon>
        <taxon>Poales</taxon>
        <taxon>Poaceae</taxon>
        <taxon>BOP clade</taxon>
        <taxon>Oryzoideae</taxon>
        <taxon>Oryzeae</taxon>
        <taxon>Oryzinae</taxon>
        <taxon>Oryza</taxon>
        <taxon>Oryza sativa</taxon>
    </lineage>
</organism>
<dbReference type="STRING" id="39947.A0A0P0WRA0"/>
<dbReference type="eggNOG" id="KOG1304">
    <property type="taxonomic scope" value="Eukaryota"/>
</dbReference>
<dbReference type="Proteomes" id="UP000059680">
    <property type="component" value="Chromosome 5"/>
</dbReference>
<feature type="non-terminal residue" evidence="3">
    <location>
        <position position="177"/>
    </location>
</feature>
<reference evidence="4" key="1">
    <citation type="journal article" date="2005" name="Nature">
        <title>The map-based sequence of the rice genome.</title>
        <authorList>
            <consortium name="International rice genome sequencing project (IRGSP)"/>
            <person name="Matsumoto T."/>
            <person name="Wu J."/>
            <person name="Kanamori H."/>
            <person name="Katayose Y."/>
            <person name="Fujisawa M."/>
            <person name="Namiki N."/>
            <person name="Mizuno H."/>
            <person name="Yamamoto K."/>
            <person name="Antonio B.A."/>
            <person name="Baba T."/>
            <person name="Sakata K."/>
            <person name="Nagamura Y."/>
            <person name="Aoki H."/>
            <person name="Arikawa K."/>
            <person name="Arita K."/>
            <person name="Bito T."/>
            <person name="Chiden Y."/>
            <person name="Fujitsuka N."/>
            <person name="Fukunaka R."/>
            <person name="Hamada M."/>
            <person name="Harada C."/>
            <person name="Hayashi A."/>
            <person name="Hijishita S."/>
            <person name="Honda M."/>
            <person name="Hosokawa S."/>
            <person name="Ichikawa Y."/>
            <person name="Idonuma A."/>
            <person name="Iijima M."/>
            <person name="Ikeda M."/>
            <person name="Ikeno M."/>
            <person name="Ito K."/>
            <person name="Ito S."/>
            <person name="Ito T."/>
            <person name="Ito Y."/>
            <person name="Ito Y."/>
            <person name="Iwabuchi A."/>
            <person name="Kamiya K."/>
            <person name="Karasawa W."/>
            <person name="Kurita K."/>
            <person name="Katagiri S."/>
            <person name="Kikuta A."/>
            <person name="Kobayashi H."/>
            <person name="Kobayashi N."/>
            <person name="Machita K."/>
            <person name="Maehara T."/>
            <person name="Masukawa M."/>
            <person name="Mizubayashi T."/>
            <person name="Mukai Y."/>
            <person name="Nagasaki H."/>
            <person name="Nagata Y."/>
            <person name="Naito S."/>
            <person name="Nakashima M."/>
            <person name="Nakama Y."/>
            <person name="Nakamichi Y."/>
            <person name="Nakamura M."/>
            <person name="Meguro A."/>
            <person name="Negishi M."/>
            <person name="Ohta I."/>
            <person name="Ohta T."/>
            <person name="Okamoto M."/>
            <person name="Ono N."/>
            <person name="Saji S."/>
            <person name="Sakaguchi M."/>
            <person name="Sakai K."/>
            <person name="Shibata M."/>
            <person name="Shimokawa T."/>
            <person name="Song J."/>
            <person name="Takazaki Y."/>
            <person name="Terasawa K."/>
            <person name="Tsugane M."/>
            <person name="Tsuji K."/>
            <person name="Ueda S."/>
            <person name="Waki K."/>
            <person name="Yamagata H."/>
            <person name="Yamamoto M."/>
            <person name="Yamamoto S."/>
            <person name="Yamane H."/>
            <person name="Yoshiki S."/>
            <person name="Yoshihara R."/>
            <person name="Yukawa K."/>
            <person name="Zhong H."/>
            <person name="Yano M."/>
            <person name="Yuan Q."/>
            <person name="Ouyang S."/>
            <person name="Liu J."/>
            <person name="Jones K.M."/>
            <person name="Gansberger K."/>
            <person name="Moffat K."/>
            <person name="Hill J."/>
            <person name="Bera J."/>
            <person name="Fadrosh D."/>
            <person name="Jin S."/>
            <person name="Johri S."/>
            <person name="Kim M."/>
            <person name="Overton L."/>
            <person name="Reardon M."/>
            <person name="Tsitrin T."/>
            <person name="Vuong H."/>
            <person name="Weaver B."/>
            <person name="Ciecko A."/>
            <person name="Tallon L."/>
            <person name="Jackson J."/>
            <person name="Pai G."/>
            <person name="Aken S.V."/>
            <person name="Utterback T."/>
            <person name="Reidmuller S."/>
            <person name="Feldblyum T."/>
            <person name="Hsiao J."/>
            <person name="Zismann V."/>
            <person name="Iobst S."/>
            <person name="de Vazeille A.R."/>
            <person name="Buell C.R."/>
            <person name="Ying K."/>
            <person name="Li Y."/>
            <person name="Lu T."/>
            <person name="Huang Y."/>
            <person name="Zhao Q."/>
            <person name="Feng Q."/>
            <person name="Zhang L."/>
            <person name="Zhu J."/>
            <person name="Weng Q."/>
            <person name="Mu J."/>
            <person name="Lu Y."/>
            <person name="Fan D."/>
            <person name="Liu Y."/>
            <person name="Guan J."/>
            <person name="Zhang Y."/>
            <person name="Yu S."/>
            <person name="Liu X."/>
            <person name="Zhang Y."/>
            <person name="Hong G."/>
            <person name="Han B."/>
            <person name="Choisne N."/>
            <person name="Demange N."/>
            <person name="Orjeda G."/>
            <person name="Samain S."/>
            <person name="Cattolico L."/>
            <person name="Pelletier E."/>
            <person name="Couloux A."/>
            <person name="Segurens B."/>
            <person name="Wincker P."/>
            <person name="D'Hont A."/>
            <person name="Scarpelli C."/>
            <person name="Weissenbach J."/>
            <person name="Salanoubat M."/>
            <person name="Quetier F."/>
            <person name="Yu Y."/>
            <person name="Kim H.R."/>
            <person name="Rambo T."/>
            <person name="Currie J."/>
            <person name="Collura K."/>
            <person name="Luo M."/>
            <person name="Yang T."/>
            <person name="Ammiraju J.S.S."/>
            <person name="Engler F."/>
            <person name="Soderlund C."/>
            <person name="Wing R.A."/>
            <person name="Palmer L.E."/>
            <person name="de la Bastide M."/>
            <person name="Spiegel L."/>
            <person name="Nascimento L."/>
            <person name="Zutavern T."/>
            <person name="O'Shaughnessy A."/>
            <person name="Dike S."/>
            <person name="Dedhia N."/>
            <person name="Preston R."/>
            <person name="Balija V."/>
            <person name="McCombie W.R."/>
            <person name="Chow T."/>
            <person name="Chen H."/>
            <person name="Chung M."/>
            <person name="Chen C."/>
            <person name="Shaw J."/>
            <person name="Wu H."/>
            <person name="Hsiao K."/>
            <person name="Chao Y."/>
            <person name="Chu M."/>
            <person name="Cheng C."/>
            <person name="Hour A."/>
            <person name="Lee P."/>
            <person name="Lin S."/>
            <person name="Lin Y."/>
            <person name="Liou J."/>
            <person name="Liu S."/>
            <person name="Hsing Y."/>
            <person name="Raghuvanshi S."/>
            <person name="Mohanty A."/>
            <person name="Bharti A.K."/>
            <person name="Gaur A."/>
            <person name="Gupta V."/>
            <person name="Kumar D."/>
            <person name="Ravi V."/>
            <person name="Vij S."/>
            <person name="Kapur A."/>
            <person name="Khurana P."/>
            <person name="Khurana P."/>
            <person name="Khurana J.P."/>
            <person name="Tyagi A.K."/>
            <person name="Gaikwad K."/>
            <person name="Singh A."/>
            <person name="Dalal V."/>
            <person name="Srivastava S."/>
            <person name="Dixit A."/>
            <person name="Pal A.K."/>
            <person name="Ghazi I.A."/>
            <person name="Yadav M."/>
            <person name="Pandit A."/>
            <person name="Bhargava A."/>
            <person name="Sureshbabu K."/>
            <person name="Batra K."/>
            <person name="Sharma T.R."/>
            <person name="Mohapatra T."/>
            <person name="Singh N.K."/>
            <person name="Messing J."/>
            <person name="Nelson A.B."/>
            <person name="Fuks G."/>
            <person name="Kavchok S."/>
            <person name="Keizer G."/>
            <person name="Linton E."/>
            <person name="Llaca V."/>
            <person name="Song R."/>
            <person name="Tanyolac B."/>
            <person name="Young S."/>
            <person name="Ho-Il K."/>
            <person name="Hahn J.H."/>
            <person name="Sangsakoo G."/>
            <person name="Vanavichit A."/>
            <person name="de Mattos Luiz.A.T."/>
            <person name="Zimmer P.D."/>
            <person name="Malone G."/>
            <person name="Dellagostin O."/>
            <person name="de Oliveira A.C."/>
            <person name="Bevan M."/>
            <person name="Bancroft I."/>
            <person name="Minx P."/>
            <person name="Cordum H."/>
            <person name="Wilson R."/>
            <person name="Cheng Z."/>
            <person name="Jin W."/>
            <person name="Jiang J."/>
            <person name="Leong S.A."/>
            <person name="Iwama H."/>
            <person name="Gojobori T."/>
            <person name="Itoh T."/>
            <person name="Niimura Y."/>
            <person name="Fujii Y."/>
            <person name="Habara T."/>
            <person name="Sakai H."/>
            <person name="Sato Y."/>
            <person name="Wilson G."/>
            <person name="Kumar K."/>
            <person name="McCouch S."/>
            <person name="Juretic N."/>
            <person name="Hoen D."/>
            <person name="Wright S."/>
            <person name="Bruskiewich R."/>
            <person name="Bureau T."/>
            <person name="Miyao A."/>
            <person name="Hirochika H."/>
            <person name="Nishikawa T."/>
            <person name="Kadowaki K."/>
            <person name="Sugiura M."/>
            <person name="Burr B."/>
            <person name="Sasaki T."/>
        </authorList>
    </citation>
    <scope>NUCLEOTIDE SEQUENCE [LARGE SCALE GENOMIC DNA]</scope>
    <source>
        <strain evidence="4">cv. Nipponbare</strain>
    </source>
</reference>
<gene>
    <name evidence="3" type="ordered locus">Os05g0575101</name>
    <name evidence="3" type="ORF">OSNPB_050575101</name>
</gene>
<name>A0A0P0WRA0_ORYSJ</name>
<dbReference type="GO" id="GO:0005774">
    <property type="term" value="C:vacuolar membrane"/>
    <property type="evidence" value="ECO:0000318"/>
    <property type="project" value="GO_Central"/>
</dbReference>
<evidence type="ECO:0000256" key="2">
    <source>
        <dbReference type="SAM" id="Phobius"/>
    </source>
</evidence>
<proteinExistence type="predicted"/>
<dbReference type="InParanoid" id="A0A0P0WRA0"/>
<keyword evidence="2" id="KW-0812">Transmembrane</keyword>
<dbReference type="Gramene" id="Os05t0575101-00">
    <property type="protein sequence ID" value="Os05t0575101-00"/>
    <property type="gene ID" value="Os05g0575101"/>
</dbReference>
<reference evidence="3 4" key="2">
    <citation type="journal article" date="2013" name="Plant Cell Physiol.">
        <title>Rice Annotation Project Database (RAP-DB): an integrative and interactive database for rice genomics.</title>
        <authorList>
            <person name="Sakai H."/>
            <person name="Lee S.S."/>
            <person name="Tanaka T."/>
            <person name="Numa H."/>
            <person name="Kim J."/>
            <person name="Kawahara Y."/>
            <person name="Wakimoto H."/>
            <person name="Yang C.C."/>
            <person name="Iwamoto M."/>
            <person name="Abe T."/>
            <person name="Yamada Y."/>
            <person name="Muto A."/>
            <person name="Inokuchi H."/>
            <person name="Ikemura T."/>
            <person name="Matsumoto T."/>
            <person name="Sasaki T."/>
            <person name="Itoh T."/>
        </authorList>
    </citation>
    <scope>NUCLEOTIDE SEQUENCE [LARGE SCALE GENOMIC DNA]</scope>
    <source>
        <strain evidence="4">cv. Nipponbare</strain>
    </source>
</reference>
<dbReference type="PaxDb" id="39947-A0A0P0WRA0"/>
<evidence type="ECO:0000313" key="4">
    <source>
        <dbReference type="Proteomes" id="UP000059680"/>
    </source>
</evidence>
<dbReference type="AlphaFoldDB" id="A0A0P0WRA0"/>
<feature type="region of interest" description="Disordered" evidence="1">
    <location>
        <begin position="153"/>
        <end position="177"/>
    </location>
</feature>
<evidence type="ECO:0000256" key="1">
    <source>
        <dbReference type="SAM" id="MobiDB-lite"/>
    </source>
</evidence>
<feature type="transmembrane region" description="Helical" evidence="2">
    <location>
        <begin position="25"/>
        <end position="47"/>
    </location>
</feature>
<dbReference type="GO" id="GO:0003333">
    <property type="term" value="P:amino acid transmembrane transport"/>
    <property type="evidence" value="ECO:0000318"/>
    <property type="project" value="GO_Central"/>
</dbReference>
<reference evidence="3 4" key="3">
    <citation type="journal article" date="2013" name="Rice">
        <title>Improvement of the Oryza sativa Nipponbare reference genome using next generation sequence and optical map data.</title>
        <authorList>
            <person name="Kawahara Y."/>
            <person name="de la Bastide M."/>
            <person name="Hamilton J.P."/>
            <person name="Kanamori H."/>
            <person name="McCombie W.R."/>
            <person name="Ouyang S."/>
            <person name="Schwartz D.C."/>
            <person name="Tanaka T."/>
            <person name="Wu J."/>
            <person name="Zhou S."/>
            <person name="Childs K.L."/>
            <person name="Davidson R.M."/>
            <person name="Lin H."/>
            <person name="Quesada-Ocampo L."/>
            <person name="Vaillancourt B."/>
            <person name="Sakai H."/>
            <person name="Lee S.S."/>
            <person name="Kim J."/>
            <person name="Numa H."/>
            <person name="Itoh T."/>
            <person name="Buell C.R."/>
            <person name="Matsumoto T."/>
        </authorList>
    </citation>
    <scope>NUCLEOTIDE SEQUENCE [LARGE SCALE GENOMIC DNA]</scope>
    <source>
        <strain evidence="4">cv. Nipponbare</strain>
    </source>
</reference>
<dbReference type="EMBL" id="AP014961">
    <property type="protein sequence ID" value="BAS95469.1"/>
    <property type="molecule type" value="Genomic_DNA"/>
</dbReference>
<evidence type="ECO:0000313" key="3">
    <source>
        <dbReference type="EMBL" id="BAS95469.1"/>
    </source>
</evidence>
<keyword evidence="4" id="KW-1185">Reference proteome</keyword>